<proteinExistence type="inferred from homology"/>
<keyword evidence="4" id="KW-1003">Cell membrane</keyword>
<evidence type="ECO:0000313" key="6">
    <source>
        <dbReference type="EMBL" id="NWD34522.1"/>
    </source>
</evidence>
<dbReference type="RefSeq" id="WP_080520197.1">
    <property type="nucleotide sequence ID" value="NZ_CP020369.1"/>
</dbReference>
<comment type="similarity">
    <text evidence="4">Belongs to the major facilitator superfamily. YfcJ family.</text>
</comment>
<evidence type="ECO:0000313" key="7">
    <source>
        <dbReference type="Proteomes" id="UP000549134"/>
    </source>
</evidence>
<evidence type="ECO:0000256" key="2">
    <source>
        <dbReference type="ARBA" id="ARBA00022989"/>
    </source>
</evidence>
<dbReference type="InterPro" id="IPR020846">
    <property type="entry name" value="MFS_dom"/>
</dbReference>
<dbReference type="CDD" id="cd17489">
    <property type="entry name" value="MFS_YfcJ_like"/>
    <property type="match status" value="1"/>
</dbReference>
<dbReference type="GO" id="GO:0005886">
    <property type="term" value="C:plasma membrane"/>
    <property type="evidence" value="ECO:0007669"/>
    <property type="project" value="UniProtKB-SubCell"/>
</dbReference>
<reference evidence="6 7" key="1">
    <citation type="submission" date="2020-04" db="EMBL/GenBank/DDBJ databases">
        <title>Molecular characterization of pseudomonads from Agaricus bisporus reveal novel blotch 2 pathogens in Western Europe.</title>
        <authorList>
            <person name="Taparia T."/>
            <person name="Krijger M."/>
            <person name="Haynes E."/>
            <person name="Elpinstone J.G."/>
            <person name="Noble R."/>
            <person name="Van Der Wolf J."/>
        </authorList>
    </citation>
    <scope>NUCLEOTIDE SEQUENCE [LARGE SCALE GENOMIC DNA]</scope>
    <source>
        <strain evidence="6 7">IPO3746</strain>
    </source>
</reference>
<comment type="caution">
    <text evidence="6">The sequence shown here is derived from an EMBL/GenBank/DDBJ whole genome shotgun (WGS) entry which is preliminary data.</text>
</comment>
<feature type="transmembrane region" description="Helical" evidence="4">
    <location>
        <begin position="144"/>
        <end position="166"/>
    </location>
</feature>
<name>A0A7Y8DNT7_PSETO</name>
<feature type="transmembrane region" description="Helical" evidence="4">
    <location>
        <begin position="271"/>
        <end position="292"/>
    </location>
</feature>
<feature type="transmembrane region" description="Helical" evidence="4">
    <location>
        <begin position="363"/>
        <end position="384"/>
    </location>
</feature>
<feature type="transmembrane region" description="Helical" evidence="4">
    <location>
        <begin position="332"/>
        <end position="357"/>
    </location>
</feature>
<dbReference type="NCBIfam" id="NF009048">
    <property type="entry name" value="PRK12382.1"/>
    <property type="match status" value="1"/>
</dbReference>
<feature type="transmembrane region" description="Helical" evidence="4">
    <location>
        <begin position="78"/>
        <end position="99"/>
    </location>
</feature>
<dbReference type="GO" id="GO:0022857">
    <property type="term" value="F:transmembrane transporter activity"/>
    <property type="evidence" value="ECO:0007669"/>
    <property type="project" value="UniProtKB-UniRule"/>
</dbReference>
<protein>
    <recommendedName>
        <fullName evidence="4">Uncharacterized MFS-type transporter HX787_01550</fullName>
    </recommendedName>
</protein>
<keyword evidence="1 4" id="KW-0812">Transmembrane</keyword>
<dbReference type="PROSITE" id="PS50850">
    <property type="entry name" value="MFS"/>
    <property type="match status" value="1"/>
</dbReference>
<dbReference type="InterPro" id="IPR037541">
    <property type="entry name" value="MFS_YfcJ"/>
</dbReference>
<feature type="domain" description="Major facilitator superfamily (MFS) profile" evidence="5">
    <location>
        <begin position="205"/>
        <end position="393"/>
    </location>
</feature>
<accession>A0A7Y8DNT7</accession>
<dbReference type="AlphaFoldDB" id="A0A7Y8DNT7"/>
<dbReference type="InterPro" id="IPR052714">
    <property type="entry name" value="MFS_Exporter"/>
</dbReference>
<dbReference type="InterPro" id="IPR011701">
    <property type="entry name" value="MFS"/>
</dbReference>
<dbReference type="GeneID" id="55847671"/>
<feature type="transmembrane region" description="Helical" evidence="4">
    <location>
        <begin position="172"/>
        <end position="193"/>
    </location>
</feature>
<dbReference type="EMBL" id="JACAQK010000002">
    <property type="protein sequence ID" value="NWD34522.1"/>
    <property type="molecule type" value="Genomic_DNA"/>
</dbReference>
<dbReference type="PANTHER" id="PTHR23531:SF1">
    <property type="entry name" value="QUINOLENE RESISTANCE PROTEIN NORA"/>
    <property type="match status" value="1"/>
</dbReference>
<keyword evidence="4" id="KW-0997">Cell inner membrane</keyword>
<comment type="subcellular location">
    <subcellularLocation>
        <location evidence="4">Cell inner membrane</location>
        <topology evidence="4">Multi-pass membrane protein</topology>
    </subcellularLocation>
</comment>
<dbReference type="Pfam" id="PF07690">
    <property type="entry name" value="MFS_1"/>
    <property type="match status" value="2"/>
</dbReference>
<feature type="transmembrane region" description="Helical" evidence="4">
    <location>
        <begin position="205"/>
        <end position="238"/>
    </location>
</feature>
<evidence type="ECO:0000256" key="1">
    <source>
        <dbReference type="ARBA" id="ARBA00022692"/>
    </source>
</evidence>
<dbReference type="HAMAP" id="MF_02091">
    <property type="entry name" value="MFS_YfcJ"/>
    <property type="match status" value="1"/>
</dbReference>
<dbReference type="Gene3D" id="1.20.1250.20">
    <property type="entry name" value="MFS general substrate transporter like domains"/>
    <property type="match status" value="1"/>
</dbReference>
<dbReference type="InterPro" id="IPR036259">
    <property type="entry name" value="MFS_trans_sf"/>
</dbReference>
<feature type="transmembrane region" description="Helical" evidence="4">
    <location>
        <begin position="12"/>
        <end position="33"/>
    </location>
</feature>
<evidence type="ECO:0000256" key="3">
    <source>
        <dbReference type="ARBA" id="ARBA00023136"/>
    </source>
</evidence>
<evidence type="ECO:0000259" key="5">
    <source>
        <dbReference type="PROSITE" id="PS50850"/>
    </source>
</evidence>
<gene>
    <name evidence="6" type="ORF">HX787_01550</name>
</gene>
<feature type="transmembrane region" description="Helical" evidence="4">
    <location>
        <begin position="298"/>
        <end position="320"/>
    </location>
</feature>
<feature type="transmembrane region" description="Helical" evidence="4">
    <location>
        <begin position="244"/>
        <end position="264"/>
    </location>
</feature>
<dbReference type="Proteomes" id="UP000549134">
    <property type="component" value="Unassembled WGS sequence"/>
</dbReference>
<organism evidence="6 7">
    <name type="scientific">Pseudomonas tolaasii</name>
    <dbReference type="NCBI Taxonomy" id="29442"/>
    <lineage>
        <taxon>Bacteria</taxon>
        <taxon>Pseudomonadati</taxon>
        <taxon>Pseudomonadota</taxon>
        <taxon>Gammaproteobacteria</taxon>
        <taxon>Pseudomonadales</taxon>
        <taxon>Pseudomonadaceae</taxon>
        <taxon>Pseudomonas</taxon>
    </lineage>
</organism>
<evidence type="ECO:0000256" key="4">
    <source>
        <dbReference type="HAMAP-Rule" id="MF_02091"/>
    </source>
</evidence>
<keyword evidence="2 4" id="KW-1133">Transmembrane helix</keyword>
<feature type="transmembrane region" description="Helical" evidence="4">
    <location>
        <begin position="105"/>
        <end position="132"/>
    </location>
</feature>
<feature type="transmembrane region" description="Helical" evidence="4">
    <location>
        <begin position="45"/>
        <end position="66"/>
    </location>
</feature>
<keyword evidence="3 4" id="KW-0472">Membrane</keyword>
<keyword evidence="4" id="KW-0813">Transport</keyword>
<dbReference type="SUPFAM" id="SSF103473">
    <property type="entry name" value="MFS general substrate transporter"/>
    <property type="match status" value="1"/>
</dbReference>
<dbReference type="NCBIfam" id="NF003477">
    <property type="entry name" value="PRK05122.1"/>
    <property type="match status" value="1"/>
</dbReference>
<sequence>MTQHSGNVLLKLLPITLAVFVAFLIIGMQLPVLPLHLNHTLGMSTLVVGVVVGAQFAAALLSRAWAGNFADMRGPKRALLTGLLVAASSGLLYLASLGFVDSPGVSVWILLAGRVVLALGESLIITGSMGWGMGRVGPQNAGKVMAWIGIAIYAAFALGAPLGVAINQLWGFSGIAVGTMLLPLLALGMVAGAKGVAPTSQRRTSFYTVLGAVWLPGLGLAFSSIGFGVITAFIALLFASKDWGNASFAFTAFGVAFIGARIFFGHLPDKLGGAGVALVCVLIEAAGQLLIWGAGTPLMAYAGAALTGFGYSLAFPGFGVEAIKRAPPQTRGLAMGAYVAFLDIALGISSPLAGALAGAAGVASVYLAGAVAVACSVGVAWALLARRPALSAC</sequence>
<dbReference type="PANTHER" id="PTHR23531">
    <property type="entry name" value="QUINOLENE RESISTANCE PROTEIN NORA"/>
    <property type="match status" value="1"/>
</dbReference>